<dbReference type="GO" id="GO:0016787">
    <property type="term" value="F:hydrolase activity"/>
    <property type="evidence" value="ECO:0007669"/>
    <property type="project" value="UniProtKB-KW"/>
</dbReference>
<proteinExistence type="predicted"/>
<dbReference type="SUPFAM" id="SSF53474">
    <property type="entry name" value="alpha/beta-Hydrolases"/>
    <property type="match status" value="1"/>
</dbReference>
<accession>A0A1M6D670</accession>
<evidence type="ECO:0000313" key="2">
    <source>
        <dbReference type="Proteomes" id="UP000184608"/>
    </source>
</evidence>
<keyword evidence="2" id="KW-1185">Reference proteome</keyword>
<protein>
    <submittedName>
        <fullName evidence="1">Alpha/beta hydrolase family protein</fullName>
    </submittedName>
</protein>
<dbReference type="AlphaFoldDB" id="A0A1M6D670"/>
<dbReference type="RefSeq" id="WP_073605746.1">
    <property type="nucleotide sequence ID" value="NZ_FQXZ01000046.1"/>
</dbReference>
<name>A0A1M6D670_9VIBR</name>
<evidence type="ECO:0000313" key="1">
    <source>
        <dbReference type="EMBL" id="SHI68680.1"/>
    </source>
</evidence>
<dbReference type="Proteomes" id="UP000184608">
    <property type="component" value="Unassembled WGS sequence"/>
</dbReference>
<gene>
    <name evidence="1" type="ORF">VA7868_04145</name>
</gene>
<sequence length="191" mass="21184">MHLLFLAGIGNSGPGHWQYQWYMASENVSWLEHSDWDNPVMEAWLSDLESFLEKRDEPVVVVAHSLGCVLFTEWLQRTQNKEKIAGAFLVAMPDVLDPKFPAQVHNFRNLSETQQCCPAVVITSDNDPFGTAEHAQHQAKKLNVPLLNIGPVGHINAQSGLNGWAEGKALLADLIARIECITSSPENQTVS</sequence>
<dbReference type="InterPro" id="IPR029058">
    <property type="entry name" value="AB_hydrolase_fold"/>
</dbReference>
<dbReference type="Pfam" id="PF06821">
    <property type="entry name" value="Ser_hydrolase"/>
    <property type="match status" value="1"/>
</dbReference>
<dbReference type="InterPro" id="IPR010662">
    <property type="entry name" value="RBBP9/YdeN"/>
</dbReference>
<organism evidence="1 2">
    <name type="scientific">Vibrio aerogenes CECT 7868</name>
    <dbReference type="NCBI Taxonomy" id="1216006"/>
    <lineage>
        <taxon>Bacteria</taxon>
        <taxon>Pseudomonadati</taxon>
        <taxon>Pseudomonadota</taxon>
        <taxon>Gammaproteobacteria</taxon>
        <taxon>Vibrionales</taxon>
        <taxon>Vibrionaceae</taxon>
        <taxon>Vibrio</taxon>
    </lineage>
</organism>
<keyword evidence="1" id="KW-0378">Hydrolase</keyword>
<reference evidence="1 2" key="1">
    <citation type="submission" date="2016-11" db="EMBL/GenBank/DDBJ databases">
        <authorList>
            <person name="Jaros S."/>
            <person name="Januszkiewicz K."/>
            <person name="Wedrychowicz H."/>
        </authorList>
    </citation>
    <scope>NUCLEOTIDE SEQUENCE [LARGE SCALE GENOMIC DNA]</scope>
    <source>
        <strain evidence="1 2">CECT 7868</strain>
    </source>
</reference>
<dbReference type="OrthoDB" id="9804993at2"/>
<dbReference type="EMBL" id="FQXZ01000046">
    <property type="protein sequence ID" value="SHI68680.1"/>
    <property type="molecule type" value="Genomic_DNA"/>
</dbReference>
<dbReference type="Gene3D" id="3.40.50.1820">
    <property type="entry name" value="alpha/beta hydrolase"/>
    <property type="match status" value="1"/>
</dbReference>